<protein>
    <submittedName>
        <fullName evidence="4">MULE domain-containing protein</fullName>
    </submittedName>
</protein>
<evidence type="ECO:0000313" key="2">
    <source>
        <dbReference type="EMBL" id="VDO94867.1"/>
    </source>
</evidence>
<dbReference type="OrthoDB" id="93990at2759"/>
<feature type="compositionally biased region" description="Acidic residues" evidence="1">
    <location>
        <begin position="99"/>
        <end position="111"/>
    </location>
</feature>
<feature type="region of interest" description="Disordered" evidence="1">
    <location>
        <begin position="83"/>
        <end position="128"/>
    </location>
</feature>
<evidence type="ECO:0000256" key="1">
    <source>
        <dbReference type="SAM" id="MobiDB-lite"/>
    </source>
</evidence>
<evidence type="ECO:0000313" key="3">
    <source>
        <dbReference type="Proteomes" id="UP000050761"/>
    </source>
</evidence>
<dbReference type="AlphaFoldDB" id="A0A183FX57"/>
<reference evidence="4" key="2">
    <citation type="submission" date="2019-09" db="UniProtKB">
        <authorList>
            <consortium name="WormBaseParasite"/>
        </authorList>
    </citation>
    <scope>IDENTIFICATION</scope>
</reference>
<accession>A0A183FX57</accession>
<gene>
    <name evidence="2" type="ORF">HPBE_LOCUS13095</name>
</gene>
<sequence>MSSDINATVLLEGDIVHLSTGPHRLVRLTDGSLCAVPLQLSEEQLLYVCQLDAAALLAHRSESDVAPNEVFDGVSLVETPHFIEDADDGHGTGETVSAADDEEVYEDEDDIPGTSGLQEDGAGSGRDDGRYLGIMEPSKYGRHPVLIYKIPGRQLCYTFTLHKTNQCSKTYRCTGCVKQANTRTSVRVVREIEFERDPCALPHVCLPSRWLNEKSRRTFYGKCHEWRSDERYADLSANVEHGKFLLEVNRAPNLTTEEKEATLSDFHRFRKVRSTISRNMGCGNRDRAVTMESVPDSLALSADGTRFLHYHTPDMHIYYSESIIRRACENGLDTLIADGIFGMHPRDRNGQLYTIHGVCNGKVDVPLLFAITDRKSESVYTMIWSTLCDVLEAAMGRQDLGLHVVVDFERASIKAIRRIMPGSSVEGCLRSALGAKQPSLRTLLEHLHALNAKSLGKLVHYEQYPAADVSLRPRDIRRREKVRGEMERFRLRLLEQDEEVTTREITRYCRRMARFVSEKSNL</sequence>
<reference evidence="2 3" key="1">
    <citation type="submission" date="2018-11" db="EMBL/GenBank/DDBJ databases">
        <authorList>
            <consortium name="Pathogen Informatics"/>
        </authorList>
    </citation>
    <scope>NUCLEOTIDE SEQUENCE [LARGE SCALE GENOMIC DNA]</scope>
</reference>
<dbReference type="Proteomes" id="UP000050761">
    <property type="component" value="Unassembled WGS sequence"/>
</dbReference>
<proteinExistence type="predicted"/>
<dbReference type="EMBL" id="UZAH01027774">
    <property type="protein sequence ID" value="VDO94867.1"/>
    <property type="molecule type" value="Genomic_DNA"/>
</dbReference>
<name>A0A183FX57_HELPZ</name>
<organism evidence="3 4">
    <name type="scientific">Heligmosomoides polygyrus</name>
    <name type="common">Parasitic roundworm</name>
    <dbReference type="NCBI Taxonomy" id="6339"/>
    <lineage>
        <taxon>Eukaryota</taxon>
        <taxon>Metazoa</taxon>
        <taxon>Ecdysozoa</taxon>
        <taxon>Nematoda</taxon>
        <taxon>Chromadorea</taxon>
        <taxon>Rhabditida</taxon>
        <taxon>Rhabditina</taxon>
        <taxon>Rhabditomorpha</taxon>
        <taxon>Strongyloidea</taxon>
        <taxon>Heligmosomidae</taxon>
        <taxon>Heligmosomoides</taxon>
    </lineage>
</organism>
<dbReference type="WBParaSite" id="HPBE_0001309401-mRNA-1">
    <property type="protein sequence ID" value="HPBE_0001309401-mRNA-1"/>
    <property type="gene ID" value="HPBE_0001309401"/>
</dbReference>
<accession>A0A3P8ADE3</accession>
<evidence type="ECO:0000313" key="4">
    <source>
        <dbReference type="WBParaSite" id="HPBE_0001309401-mRNA-1"/>
    </source>
</evidence>
<keyword evidence="3" id="KW-1185">Reference proteome</keyword>